<organism evidence="2 3">
    <name type="scientific">Jatrophihabitans lederbergiae</name>
    <dbReference type="NCBI Taxonomy" id="3075547"/>
    <lineage>
        <taxon>Bacteria</taxon>
        <taxon>Bacillati</taxon>
        <taxon>Actinomycetota</taxon>
        <taxon>Actinomycetes</taxon>
        <taxon>Jatrophihabitantales</taxon>
        <taxon>Jatrophihabitantaceae</taxon>
        <taxon>Jatrophihabitans</taxon>
    </lineage>
</organism>
<protein>
    <submittedName>
        <fullName evidence="2">DinB family protein</fullName>
    </submittedName>
</protein>
<sequence>MSDAPASEPEFPPAPGRSDPPFAADERPMLQAWLDFHRATLLSKLEGLDAEQLRTRSVPPSSLSLLGLLRHMSEVERSWFRRTLAGEDAPPLYCSDSDPDGDFDNVHTADPDEALATFRAEVEHCDRVAQSYPSLDAVGAQLRHGVSEVSLRWIYVHMIEEYARHNGHADLLRERIDGRTGD</sequence>
<proteinExistence type="predicted"/>
<dbReference type="EMBL" id="JAVREH010000006">
    <property type="protein sequence ID" value="MDT0261179.1"/>
    <property type="molecule type" value="Genomic_DNA"/>
</dbReference>
<reference evidence="3" key="1">
    <citation type="submission" date="2023-07" db="EMBL/GenBank/DDBJ databases">
        <title>30 novel species of actinomycetes from the DSMZ collection.</title>
        <authorList>
            <person name="Nouioui I."/>
        </authorList>
    </citation>
    <scope>NUCLEOTIDE SEQUENCE [LARGE SCALE GENOMIC DNA]</scope>
    <source>
        <strain evidence="3">DSM 44399</strain>
    </source>
</reference>
<gene>
    <name evidence="2" type="ORF">RM423_07195</name>
</gene>
<accession>A0ABU2J867</accession>
<evidence type="ECO:0000256" key="1">
    <source>
        <dbReference type="SAM" id="MobiDB-lite"/>
    </source>
</evidence>
<dbReference type="InterPro" id="IPR034660">
    <property type="entry name" value="DinB/YfiT-like"/>
</dbReference>
<comment type="caution">
    <text evidence="2">The sequence shown here is derived from an EMBL/GenBank/DDBJ whole genome shotgun (WGS) entry which is preliminary data.</text>
</comment>
<name>A0ABU2J867_9ACTN</name>
<dbReference type="Pfam" id="PF04978">
    <property type="entry name" value="MST"/>
    <property type="match status" value="1"/>
</dbReference>
<dbReference type="SUPFAM" id="SSF109854">
    <property type="entry name" value="DinB/YfiT-like putative metalloenzymes"/>
    <property type="match status" value="1"/>
</dbReference>
<keyword evidence="3" id="KW-1185">Reference proteome</keyword>
<dbReference type="InterPro" id="IPR007061">
    <property type="entry name" value="MST-like"/>
</dbReference>
<evidence type="ECO:0000313" key="3">
    <source>
        <dbReference type="Proteomes" id="UP001183176"/>
    </source>
</evidence>
<dbReference type="Proteomes" id="UP001183176">
    <property type="component" value="Unassembled WGS sequence"/>
</dbReference>
<feature type="region of interest" description="Disordered" evidence="1">
    <location>
        <begin position="1"/>
        <end position="25"/>
    </location>
</feature>
<evidence type="ECO:0000313" key="2">
    <source>
        <dbReference type="EMBL" id="MDT0261179.1"/>
    </source>
</evidence>
<dbReference type="Gene3D" id="1.20.120.450">
    <property type="entry name" value="dinb family like domain"/>
    <property type="match status" value="1"/>
</dbReference>
<dbReference type="RefSeq" id="WP_311422332.1">
    <property type="nucleotide sequence ID" value="NZ_JAVREH010000006.1"/>
</dbReference>